<evidence type="ECO:0000313" key="2">
    <source>
        <dbReference type="EMBL" id="RNA44403.1"/>
    </source>
</evidence>
<dbReference type="Proteomes" id="UP000276133">
    <property type="component" value="Unassembled WGS sequence"/>
</dbReference>
<evidence type="ECO:0008006" key="4">
    <source>
        <dbReference type="Google" id="ProtNLM"/>
    </source>
</evidence>
<keyword evidence="3" id="KW-1185">Reference proteome</keyword>
<keyword evidence="1" id="KW-0732">Signal</keyword>
<gene>
    <name evidence="2" type="ORF">BpHYR1_047876</name>
</gene>
<sequence length="187" mass="20605">MDTCPNRRCFCAVWQVVLALCLTSVLVDGSAVISAVGLSAVVFVADQFEIVGVEFFVVGELFFELLLQLLLEDGLEGLALPVVDSAERALARRVHERHHKIIEAYWLCPGAWLLAVLDREVLVPLHAGESVAVEGLVFLEQRLGYPAGQRTHMLRYAVFGSGLFGRRALALQNDVNIFTYCFDAQGV</sequence>
<dbReference type="EMBL" id="REGN01000111">
    <property type="protein sequence ID" value="RNA44403.1"/>
    <property type="molecule type" value="Genomic_DNA"/>
</dbReference>
<dbReference type="AlphaFoldDB" id="A0A3M7T8K7"/>
<reference evidence="2 3" key="1">
    <citation type="journal article" date="2018" name="Sci. Rep.">
        <title>Genomic signatures of local adaptation to the degree of environmental predictability in rotifers.</title>
        <authorList>
            <person name="Franch-Gras L."/>
            <person name="Hahn C."/>
            <person name="Garcia-Roger E.M."/>
            <person name="Carmona M.J."/>
            <person name="Serra M."/>
            <person name="Gomez A."/>
        </authorList>
    </citation>
    <scope>NUCLEOTIDE SEQUENCE [LARGE SCALE GENOMIC DNA]</scope>
    <source>
        <strain evidence="2">HYR1</strain>
    </source>
</reference>
<comment type="caution">
    <text evidence="2">The sequence shown here is derived from an EMBL/GenBank/DDBJ whole genome shotgun (WGS) entry which is preliminary data.</text>
</comment>
<accession>A0A3M7T8K7</accession>
<proteinExistence type="predicted"/>
<feature type="signal peptide" evidence="1">
    <location>
        <begin position="1"/>
        <end position="29"/>
    </location>
</feature>
<evidence type="ECO:0000313" key="3">
    <source>
        <dbReference type="Proteomes" id="UP000276133"/>
    </source>
</evidence>
<feature type="chain" id="PRO_5018222378" description="Secreted protein" evidence="1">
    <location>
        <begin position="30"/>
        <end position="187"/>
    </location>
</feature>
<protein>
    <recommendedName>
        <fullName evidence="4">Secreted protein</fullName>
    </recommendedName>
</protein>
<evidence type="ECO:0000256" key="1">
    <source>
        <dbReference type="SAM" id="SignalP"/>
    </source>
</evidence>
<organism evidence="2 3">
    <name type="scientific">Brachionus plicatilis</name>
    <name type="common">Marine rotifer</name>
    <name type="synonym">Brachionus muelleri</name>
    <dbReference type="NCBI Taxonomy" id="10195"/>
    <lineage>
        <taxon>Eukaryota</taxon>
        <taxon>Metazoa</taxon>
        <taxon>Spiralia</taxon>
        <taxon>Gnathifera</taxon>
        <taxon>Rotifera</taxon>
        <taxon>Eurotatoria</taxon>
        <taxon>Monogononta</taxon>
        <taxon>Pseudotrocha</taxon>
        <taxon>Ploima</taxon>
        <taxon>Brachionidae</taxon>
        <taxon>Brachionus</taxon>
    </lineage>
</organism>
<name>A0A3M7T8K7_BRAPC</name>